<proteinExistence type="predicted"/>
<reference evidence="2" key="1">
    <citation type="submission" date="2024-07" db="EMBL/GenBank/DDBJ databases">
        <title>Two chromosome-level genome assemblies of Korean endemic species Abeliophyllum distichum and Forsythia ovata (Oleaceae).</title>
        <authorList>
            <person name="Jang H."/>
        </authorList>
    </citation>
    <scope>NUCLEOTIDE SEQUENCE [LARGE SCALE GENOMIC DNA]</scope>
</reference>
<protein>
    <submittedName>
        <fullName evidence="1">Uncharacterized protein</fullName>
    </submittedName>
</protein>
<evidence type="ECO:0000313" key="2">
    <source>
        <dbReference type="Proteomes" id="UP001604277"/>
    </source>
</evidence>
<name>A0ABD1WGL5_9LAMI</name>
<dbReference type="AlphaFoldDB" id="A0ABD1WGL5"/>
<organism evidence="1 2">
    <name type="scientific">Forsythia ovata</name>
    <dbReference type="NCBI Taxonomy" id="205694"/>
    <lineage>
        <taxon>Eukaryota</taxon>
        <taxon>Viridiplantae</taxon>
        <taxon>Streptophyta</taxon>
        <taxon>Embryophyta</taxon>
        <taxon>Tracheophyta</taxon>
        <taxon>Spermatophyta</taxon>
        <taxon>Magnoliopsida</taxon>
        <taxon>eudicotyledons</taxon>
        <taxon>Gunneridae</taxon>
        <taxon>Pentapetalae</taxon>
        <taxon>asterids</taxon>
        <taxon>lamiids</taxon>
        <taxon>Lamiales</taxon>
        <taxon>Oleaceae</taxon>
        <taxon>Forsythieae</taxon>
        <taxon>Forsythia</taxon>
    </lineage>
</organism>
<evidence type="ECO:0000313" key="1">
    <source>
        <dbReference type="EMBL" id="KAL2548835.1"/>
    </source>
</evidence>
<accession>A0ABD1WGL5</accession>
<dbReference type="EMBL" id="JBFOLJ010000003">
    <property type="protein sequence ID" value="KAL2548835.1"/>
    <property type="molecule type" value="Genomic_DNA"/>
</dbReference>
<dbReference type="Proteomes" id="UP001604277">
    <property type="component" value="Unassembled WGS sequence"/>
</dbReference>
<gene>
    <name evidence="1" type="ORF">Fot_10365</name>
</gene>
<sequence>MLGTRPSSSGLSLSWRRLRFQASQAWDSAILVRPRPLLEMPPLPSVSCLGLGHPRQASPSFRDDAVSKRLMLGTRPSSSGLSLSRRCLSFQASQAWDSTSLVKPLPLSNRLGLGHTRHKGHGQSATSLKIGSSVPEDISLGSHSHFMSMKHSLKNNEKVKILGNLNK</sequence>
<keyword evidence="2" id="KW-1185">Reference proteome</keyword>
<comment type="caution">
    <text evidence="1">The sequence shown here is derived from an EMBL/GenBank/DDBJ whole genome shotgun (WGS) entry which is preliminary data.</text>
</comment>